<sequence>MKKTLLLILFLTSLITNAQRSIEPYPKQGIEMLTKQIEEKLSIPYSYYEKEGFAMQVTVDSLSNAKLTSLDPYTSLFYKELKKFVENTEWVAGKNNGLANTQTILIPVKLDKRKIANMEKAYPKEGLNAFYESFVKYISTTYYRSFKHSSYSVMFEVDEKGKININEIKPVDGGFKFEVTRFLERKTELWTPAKIDGKPVKSTFTLPIKFQ</sequence>
<name>A0A3P1B6J7_9FLAO</name>
<dbReference type="AlphaFoldDB" id="A0A3P1B6J7"/>
<evidence type="ECO:0000256" key="1">
    <source>
        <dbReference type="SAM" id="SignalP"/>
    </source>
</evidence>
<evidence type="ECO:0000313" key="3">
    <source>
        <dbReference type="Proteomes" id="UP000268372"/>
    </source>
</evidence>
<protein>
    <recommendedName>
        <fullName evidence="4">TonB C-terminal domain-containing protein</fullName>
    </recommendedName>
</protein>
<proteinExistence type="predicted"/>
<dbReference type="OrthoDB" id="1352583at2"/>
<comment type="caution">
    <text evidence="2">The sequence shown here is derived from an EMBL/GenBank/DDBJ whole genome shotgun (WGS) entry which is preliminary data.</text>
</comment>
<dbReference type="RefSeq" id="WP_124898069.1">
    <property type="nucleotide sequence ID" value="NZ_RQTJ01000002.1"/>
</dbReference>
<dbReference type="Gene3D" id="3.30.1150.10">
    <property type="match status" value="1"/>
</dbReference>
<dbReference type="Proteomes" id="UP000268372">
    <property type="component" value="Unassembled WGS sequence"/>
</dbReference>
<evidence type="ECO:0000313" key="2">
    <source>
        <dbReference type="EMBL" id="RRA96655.1"/>
    </source>
</evidence>
<dbReference type="EMBL" id="RQTJ01000002">
    <property type="protein sequence ID" value="RRA96655.1"/>
    <property type="molecule type" value="Genomic_DNA"/>
</dbReference>
<keyword evidence="1" id="KW-0732">Signal</keyword>
<organism evidence="2 3">
    <name type="scientific">Paenimyroides viscosum</name>
    <dbReference type="NCBI Taxonomy" id="2488729"/>
    <lineage>
        <taxon>Bacteria</taxon>
        <taxon>Pseudomonadati</taxon>
        <taxon>Bacteroidota</taxon>
        <taxon>Flavobacteriia</taxon>
        <taxon>Flavobacteriales</taxon>
        <taxon>Flavobacteriaceae</taxon>
        <taxon>Paenimyroides</taxon>
    </lineage>
</organism>
<reference evidence="2 3" key="1">
    <citation type="submission" date="2018-11" db="EMBL/GenBank/DDBJ databases">
        <title>Flavobacterium sp. nov., YIM 102796 draft genome.</title>
        <authorList>
            <person name="Li G."/>
            <person name="Jiang Y."/>
        </authorList>
    </citation>
    <scope>NUCLEOTIDE SEQUENCE [LARGE SCALE GENOMIC DNA]</scope>
    <source>
        <strain evidence="2 3">YIM 102796</strain>
    </source>
</reference>
<feature type="chain" id="PRO_5018220253" description="TonB C-terminal domain-containing protein" evidence="1">
    <location>
        <begin position="19"/>
        <end position="211"/>
    </location>
</feature>
<keyword evidence="3" id="KW-1185">Reference proteome</keyword>
<feature type="signal peptide" evidence="1">
    <location>
        <begin position="1"/>
        <end position="18"/>
    </location>
</feature>
<evidence type="ECO:0008006" key="4">
    <source>
        <dbReference type="Google" id="ProtNLM"/>
    </source>
</evidence>
<accession>A0A3P1B6J7</accession>
<gene>
    <name evidence="2" type="ORF">EG242_01045</name>
</gene>